<geneLocation type="plasmid" evidence="2">
    <name>unnamed1</name>
</geneLocation>
<feature type="region of interest" description="Disordered" evidence="1">
    <location>
        <begin position="88"/>
        <end position="164"/>
    </location>
</feature>
<name>A0A5B9HVL6_BACCE</name>
<dbReference type="GO" id="GO:0016874">
    <property type="term" value="F:ligase activity"/>
    <property type="evidence" value="ECO:0007669"/>
    <property type="project" value="UniProtKB-KW"/>
</dbReference>
<keyword evidence="2" id="KW-0436">Ligase</keyword>
<feature type="compositionally biased region" description="Basic and acidic residues" evidence="1">
    <location>
        <begin position="110"/>
        <end position="157"/>
    </location>
</feature>
<keyword evidence="2" id="KW-0614">Plasmid</keyword>
<dbReference type="RefSeq" id="WP_001052528.1">
    <property type="nucleotide sequence ID" value="NZ_CP042875.1"/>
</dbReference>
<dbReference type="EMBL" id="CP042875">
    <property type="protein sequence ID" value="QEF20076.1"/>
    <property type="molecule type" value="Genomic_DNA"/>
</dbReference>
<evidence type="ECO:0000256" key="1">
    <source>
        <dbReference type="SAM" id="MobiDB-lite"/>
    </source>
</evidence>
<accession>A0A5B9HVL6</accession>
<sequence length="164" mass="19370">MNLNKKTIALTLALSIGVGACGTPKEKEVDPKVSLKSKMDYSQVPYKERSIYVDYQHGAITKEEMTEKQADSYEKAKKILEKDLNSEELKELNKQREERREKFLKKHEQKKVDDKKKTEEDALKYKNRQERLDNHKQEKERKELQKRNEENADEMKRQLGGLSQ</sequence>
<gene>
    <name evidence="2" type="ORF">FRY47_27530</name>
</gene>
<proteinExistence type="predicted"/>
<organism evidence="2">
    <name type="scientific">Bacillus cereus</name>
    <dbReference type="NCBI Taxonomy" id="1396"/>
    <lineage>
        <taxon>Bacteria</taxon>
        <taxon>Bacillati</taxon>
        <taxon>Bacillota</taxon>
        <taxon>Bacilli</taxon>
        <taxon>Bacillales</taxon>
        <taxon>Bacillaceae</taxon>
        <taxon>Bacillus</taxon>
        <taxon>Bacillus cereus group</taxon>
    </lineage>
</organism>
<dbReference type="PROSITE" id="PS51257">
    <property type="entry name" value="PROKAR_LIPOPROTEIN"/>
    <property type="match status" value="1"/>
</dbReference>
<protein>
    <submittedName>
        <fullName evidence="2">DNA ligase</fullName>
    </submittedName>
</protein>
<dbReference type="AlphaFoldDB" id="A0A5B9HVL6"/>
<feature type="compositionally biased region" description="Basic and acidic residues" evidence="1">
    <location>
        <begin position="88"/>
        <end position="101"/>
    </location>
</feature>
<reference evidence="2" key="1">
    <citation type="submission" date="2019-08" db="EMBL/GenBank/DDBJ databases">
        <title>Antibiosis Participates in the Biocontrol of Bucillus cereus 0-9 Against Rice Sheath Blight.</title>
        <authorList>
            <person name="Wang G."/>
            <person name="Liu F."/>
        </authorList>
    </citation>
    <scope>NUCLEOTIDE SEQUENCE</scope>
    <source>
        <strain evidence="2">09</strain>
        <plasmid evidence="2">unnamed1</plasmid>
    </source>
</reference>
<evidence type="ECO:0000313" key="2">
    <source>
        <dbReference type="EMBL" id="QEF20076.1"/>
    </source>
</evidence>